<dbReference type="InterPro" id="IPR003961">
    <property type="entry name" value="FN3_dom"/>
</dbReference>
<feature type="domain" description="Fibronectin type-III" evidence="1">
    <location>
        <begin position="403"/>
        <end position="489"/>
    </location>
</feature>
<comment type="caution">
    <text evidence="2">The sequence shown here is derived from an EMBL/GenBank/DDBJ whole genome shotgun (WGS) entry which is preliminary data.</text>
</comment>
<dbReference type="SUPFAM" id="SSF56300">
    <property type="entry name" value="Metallo-dependent phosphatases"/>
    <property type="match status" value="1"/>
</dbReference>
<dbReference type="InterPro" id="IPR013783">
    <property type="entry name" value="Ig-like_fold"/>
</dbReference>
<accession>A0ABU7G5N2</accession>
<dbReference type="Pfam" id="PF00041">
    <property type="entry name" value="fn3"/>
    <property type="match status" value="1"/>
</dbReference>
<protein>
    <submittedName>
        <fullName evidence="2">Metallophosphoesterase</fullName>
    </submittedName>
</protein>
<dbReference type="Gene3D" id="2.60.40.10">
    <property type="entry name" value="Immunoglobulins"/>
    <property type="match status" value="3"/>
</dbReference>
<name>A0ABU7G5N2_9ALTE</name>
<organism evidence="2 3">
    <name type="scientific">Agarivorans aestuarii</name>
    <dbReference type="NCBI Taxonomy" id="1563703"/>
    <lineage>
        <taxon>Bacteria</taxon>
        <taxon>Pseudomonadati</taxon>
        <taxon>Pseudomonadota</taxon>
        <taxon>Gammaproteobacteria</taxon>
        <taxon>Alteromonadales</taxon>
        <taxon>Alteromonadaceae</taxon>
        <taxon>Agarivorans</taxon>
    </lineage>
</organism>
<proteinExistence type="predicted"/>
<dbReference type="PANTHER" id="PTHR46546">
    <property type="entry name" value="SHEWANELLA-LIKE PROTEIN PHOSPHATASE 1"/>
    <property type="match status" value="1"/>
</dbReference>
<gene>
    <name evidence="2" type="ORF">SNR37_003177</name>
</gene>
<dbReference type="CDD" id="cd00063">
    <property type="entry name" value="FN3"/>
    <property type="match status" value="2"/>
</dbReference>
<sequence length="669" mass="71402">MLGVAELNARPATFLPAEKEVFAIGDLHGDFSAMVTILRAAGLINSSNDWIGGDRTFVQVGDQLDRGNSEKQIVDLFEKLIVQAEQAGGQVIVLNGNHETMNVELDFRYVTSGGFNQFSNYYHSGINDSEVTRLPTAQRGRAVAFKPGGPYAKILATHNSTVMVGQTVFVHGGITPAYARYGLDRVNDEISQWMNGYASRPSSVGGSGPLWNRDYGGTMSSSACNQLEETLAELGAKRMVVAHTVQRTVNQACNGKVWRVDVGLSSYYGGKLQAIKITNDSLIQIVEDDGSLTETGFGNGDGGQCQNLGAAPQNLAVSNLTSDSLTATWGSVNYATGYQLEYLNGSNWLPTRTAQLSYNLKDLPQGSTVKLRVKATNICSESNYSDAVEAKLTDAGTCNNAEKVGAITTSNITSNSFTASWPASSNANSYIPQLWVNGAWLTQQAVANNRVSFTNLAANSSQFIRVIAVNSCGEQASASSWVEVKLASGEQCNAPSTPARPSASNIGSNSYTLNWPAVANANSYIVQRWSESNGAWQNYKTTTSTSLTVSGEQRSTAYARVIAESSCGKASGASPYLTINLANDDGSGECTAAPAIPTGLTLSSGKLTWPKVAQASYYKVVGWNGASWEFYTNASSNTLSIGSDTPEYLSISARNDCGKSSYSDYIRVK</sequence>
<dbReference type="InterPro" id="IPR029052">
    <property type="entry name" value="Metallo-depent_PP-like"/>
</dbReference>
<dbReference type="InterPro" id="IPR004843">
    <property type="entry name" value="Calcineurin-like_PHP"/>
</dbReference>
<evidence type="ECO:0000313" key="2">
    <source>
        <dbReference type="EMBL" id="MEE1673750.1"/>
    </source>
</evidence>
<keyword evidence="3" id="KW-1185">Reference proteome</keyword>
<dbReference type="InterPro" id="IPR036116">
    <property type="entry name" value="FN3_sf"/>
</dbReference>
<feature type="domain" description="Fibronectin type-III" evidence="1">
    <location>
        <begin position="497"/>
        <end position="584"/>
    </location>
</feature>
<evidence type="ECO:0000313" key="3">
    <source>
        <dbReference type="Proteomes" id="UP001310248"/>
    </source>
</evidence>
<dbReference type="PROSITE" id="PS50853">
    <property type="entry name" value="FN3"/>
    <property type="match status" value="3"/>
</dbReference>
<dbReference type="Gene3D" id="3.60.21.10">
    <property type="match status" value="1"/>
</dbReference>
<dbReference type="SUPFAM" id="SSF49265">
    <property type="entry name" value="Fibronectin type III"/>
    <property type="match status" value="2"/>
</dbReference>
<evidence type="ECO:0000259" key="1">
    <source>
        <dbReference type="PROSITE" id="PS50853"/>
    </source>
</evidence>
<dbReference type="SMART" id="SM00060">
    <property type="entry name" value="FN3"/>
    <property type="match status" value="3"/>
</dbReference>
<dbReference type="EMBL" id="JAYDYW010000006">
    <property type="protein sequence ID" value="MEE1673750.1"/>
    <property type="molecule type" value="Genomic_DNA"/>
</dbReference>
<dbReference type="Pfam" id="PF00149">
    <property type="entry name" value="Metallophos"/>
    <property type="match status" value="1"/>
</dbReference>
<dbReference type="PANTHER" id="PTHR46546:SF4">
    <property type="entry name" value="SHEWANELLA-LIKE PROTEIN PHOSPHATASE 1"/>
    <property type="match status" value="1"/>
</dbReference>
<feature type="domain" description="Fibronectin type-III" evidence="1">
    <location>
        <begin position="311"/>
        <end position="396"/>
    </location>
</feature>
<dbReference type="Proteomes" id="UP001310248">
    <property type="component" value="Unassembled WGS sequence"/>
</dbReference>
<reference evidence="3" key="1">
    <citation type="submission" date="2023-07" db="EMBL/GenBank/DDBJ databases">
        <title>Draft genome sequence of Agarivorans aestuarii strain ZMCS4, a CAZymes producing bacteria isolated from the marine brown algae Clodostephus spongiosus.</title>
        <authorList>
            <person name="Lorente B."/>
            <person name="Cabral C."/>
            <person name="Frias J."/>
            <person name="Faria J."/>
            <person name="Toubarro D."/>
        </authorList>
    </citation>
    <scope>NUCLEOTIDE SEQUENCE [LARGE SCALE GENOMIC DNA]</scope>
    <source>
        <strain evidence="3">ZMCS4</strain>
    </source>
</reference>